<dbReference type="Gene3D" id="1.10.287.460">
    <property type="entry name" value="Peptidyl-prolyl cis-trans isomerase, FKBP-type, N-terminal domain"/>
    <property type="match status" value="1"/>
</dbReference>
<dbReference type="RefSeq" id="WP_353546362.1">
    <property type="nucleotide sequence ID" value="NZ_JAGKSB010000004.1"/>
</dbReference>
<evidence type="ECO:0000313" key="10">
    <source>
        <dbReference type="Proteomes" id="UP000679691"/>
    </source>
</evidence>
<sequence length="237" mass="25667">MKYTTLALLLACTCTAYAQKKVPAKTPVKVVNTPLLAKEIDSVSYAFGMDIGRSLHSVGITTLNERVVAKAIADALKQAEPLLTSAQKDALIQKAITDIQQARQAEVAKKEEAFFKENALRPGVLTLPEGVQYEVLTATQGPKPTADDEVKVHYKGALLDGTVFDSSYDRNQPIDLRLGQVIEGWKIAVPHMNVGAKYKIYIPSSLGYGARATGKIPANSILVFELELLAINAANEK</sequence>
<dbReference type="Proteomes" id="UP000679691">
    <property type="component" value="Unassembled WGS sequence"/>
</dbReference>
<dbReference type="PANTHER" id="PTHR43811">
    <property type="entry name" value="FKBP-TYPE PEPTIDYL-PROLYL CIS-TRANS ISOMERASE FKPA"/>
    <property type="match status" value="1"/>
</dbReference>
<proteinExistence type="inferred from homology"/>
<evidence type="ECO:0000256" key="2">
    <source>
        <dbReference type="ARBA" id="ARBA00006577"/>
    </source>
</evidence>
<dbReference type="InterPro" id="IPR036944">
    <property type="entry name" value="PPIase_FKBP_N_sf"/>
</dbReference>
<dbReference type="EC" id="5.2.1.8" evidence="6"/>
<dbReference type="InterPro" id="IPR046357">
    <property type="entry name" value="PPIase_dom_sf"/>
</dbReference>
<dbReference type="Gene3D" id="3.10.50.40">
    <property type="match status" value="1"/>
</dbReference>
<dbReference type="Pfam" id="PF01346">
    <property type="entry name" value="FKBP_N"/>
    <property type="match status" value="1"/>
</dbReference>
<feature type="chain" id="PRO_5035941561" description="Peptidyl-prolyl cis-trans isomerase" evidence="7">
    <location>
        <begin position="19"/>
        <end position="237"/>
    </location>
</feature>
<dbReference type="EMBL" id="JAGKSB010000004">
    <property type="protein sequence ID" value="MBP3942876.1"/>
    <property type="molecule type" value="Genomic_DNA"/>
</dbReference>
<name>A0A8T4H9V2_9SPHI</name>
<evidence type="ECO:0000256" key="3">
    <source>
        <dbReference type="ARBA" id="ARBA00023110"/>
    </source>
</evidence>
<keyword evidence="10" id="KW-1185">Reference proteome</keyword>
<reference evidence="9" key="1">
    <citation type="submission" date="2021-03" db="EMBL/GenBank/DDBJ databases">
        <authorList>
            <person name="Lu T."/>
            <person name="Wang Q."/>
            <person name="Han X."/>
        </authorList>
    </citation>
    <scope>NUCLEOTIDE SEQUENCE</scope>
    <source>
        <strain evidence="9">WQ 2009</strain>
    </source>
</reference>
<feature type="domain" description="PPIase FKBP-type" evidence="8">
    <location>
        <begin position="147"/>
        <end position="232"/>
    </location>
</feature>
<feature type="signal peptide" evidence="7">
    <location>
        <begin position="1"/>
        <end position="18"/>
    </location>
</feature>
<organism evidence="9 10">
    <name type="scientific">Rhinopithecimicrobium faecis</name>
    <dbReference type="NCBI Taxonomy" id="2820698"/>
    <lineage>
        <taxon>Bacteria</taxon>
        <taxon>Pseudomonadati</taxon>
        <taxon>Bacteroidota</taxon>
        <taxon>Sphingobacteriia</taxon>
        <taxon>Sphingobacteriales</taxon>
        <taxon>Sphingobacteriaceae</taxon>
        <taxon>Rhinopithecimicrobium</taxon>
    </lineage>
</organism>
<dbReference type="InterPro" id="IPR001179">
    <property type="entry name" value="PPIase_FKBP_dom"/>
</dbReference>
<keyword evidence="7" id="KW-0732">Signal</keyword>
<keyword evidence="3 5" id="KW-0697">Rotamase</keyword>
<dbReference type="SUPFAM" id="SSF54534">
    <property type="entry name" value="FKBP-like"/>
    <property type="match status" value="1"/>
</dbReference>
<dbReference type="InterPro" id="IPR000774">
    <property type="entry name" value="PPIase_FKBP_N"/>
</dbReference>
<dbReference type="GO" id="GO:0006457">
    <property type="term" value="P:protein folding"/>
    <property type="evidence" value="ECO:0007669"/>
    <property type="project" value="InterPro"/>
</dbReference>
<dbReference type="AlphaFoldDB" id="A0A8T4H9V2"/>
<dbReference type="FunFam" id="3.10.50.40:FF:000006">
    <property type="entry name" value="Peptidyl-prolyl cis-trans isomerase"/>
    <property type="match status" value="1"/>
</dbReference>
<keyword evidence="4 5" id="KW-0413">Isomerase</keyword>
<evidence type="ECO:0000256" key="4">
    <source>
        <dbReference type="ARBA" id="ARBA00023235"/>
    </source>
</evidence>
<comment type="catalytic activity">
    <reaction evidence="1 5 6">
        <text>[protein]-peptidylproline (omega=180) = [protein]-peptidylproline (omega=0)</text>
        <dbReference type="Rhea" id="RHEA:16237"/>
        <dbReference type="Rhea" id="RHEA-COMP:10747"/>
        <dbReference type="Rhea" id="RHEA-COMP:10748"/>
        <dbReference type="ChEBI" id="CHEBI:83833"/>
        <dbReference type="ChEBI" id="CHEBI:83834"/>
        <dbReference type="EC" id="5.2.1.8"/>
    </reaction>
</comment>
<dbReference type="GO" id="GO:0003755">
    <property type="term" value="F:peptidyl-prolyl cis-trans isomerase activity"/>
    <property type="evidence" value="ECO:0007669"/>
    <property type="project" value="UniProtKB-UniRule"/>
</dbReference>
<dbReference type="PANTHER" id="PTHR43811:SF19">
    <property type="entry name" value="39 KDA FK506-BINDING NUCLEAR PROTEIN"/>
    <property type="match status" value="1"/>
</dbReference>
<evidence type="ECO:0000256" key="1">
    <source>
        <dbReference type="ARBA" id="ARBA00000971"/>
    </source>
</evidence>
<comment type="similarity">
    <text evidence="2 6">Belongs to the FKBP-type PPIase family.</text>
</comment>
<evidence type="ECO:0000313" key="9">
    <source>
        <dbReference type="EMBL" id="MBP3942876.1"/>
    </source>
</evidence>
<dbReference type="PROSITE" id="PS50059">
    <property type="entry name" value="FKBP_PPIASE"/>
    <property type="match status" value="1"/>
</dbReference>
<dbReference type="Pfam" id="PF00254">
    <property type="entry name" value="FKBP_C"/>
    <property type="match status" value="1"/>
</dbReference>
<gene>
    <name evidence="9" type="ORF">J5U18_04740</name>
</gene>
<evidence type="ECO:0000256" key="7">
    <source>
        <dbReference type="SAM" id="SignalP"/>
    </source>
</evidence>
<evidence type="ECO:0000259" key="8">
    <source>
        <dbReference type="PROSITE" id="PS50059"/>
    </source>
</evidence>
<accession>A0A8T4H9V2</accession>
<comment type="caution">
    <text evidence="9">The sequence shown here is derived from an EMBL/GenBank/DDBJ whole genome shotgun (WGS) entry which is preliminary data.</text>
</comment>
<evidence type="ECO:0000256" key="5">
    <source>
        <dbReference type="PROSITE-ProRule" id="PRU00277"/>
    </source>
</evidence>
<evidence type="ECO:0000256" key="6">
    <source>
        <dbReference type="RuleBase" id="RU003915"/>
    </source>
</evidence>
<protein>
    <recommendedName>
        <fullName evidence="6">Peptidyl-prolyl cis-trans isomerase</fullName>
        <ecNumber evidence="6">5.2.1.8</ecNumber>
    </recommendedName>
</protein>